<protein>
    <submittedName>
        <fullName evidence="2">Uncharacterized protein</fullName>
    </submittedName>
</protein>
<keyword evidence="1" id="KW-0472">Membrane</keyword>
<keyword evidence="3" id="KW-1185">Reference proteome</keyword>
<evidence type="ECO:0000313" key="2">
    <source>
        <dbReference type="EMBL" id="GAA2363457.1"/>
    </source>
</evidence>
<reference evidence="2 3" key="1">
    <citation type="journal article" date="2019" name="Int. J. Syst. Evol. Microbiol.">
        <title>The Global Catalogue of Microorganisms (GCM) 10K type strain sequencing project: providing services to taxonomists for standard genome sequencing and annotation.</title>
        <authorList>
            <consortium name="The Broad Institute Genomics Platform"/>
            <consortium name="The Broad Institute Genome Sequencing Center for Infectious Disease"/>
            <person name="Wu L."/>
            <person name="Ma J."/>
        </authorList>
    </citation>
    <scope>NUCLEOTIDE SEQUENCE [LARGE SCALE GENOMIC DNA]</scope>
    <source>
        <strain evidence="2 3">JCM 3272</strain>
    </source>
</reference>
<evidence type="ECO:0000313" key="3">
    <source>
        <dbReference type="Proteomes" id="UP001501444"/>
    </source>
</evidence>
<name>A0ABN3GX92_9ACTN</name>
<gene>
    <name evidence="2" type="ORF">GCM10010170_060370</name>
</gene>
<dbReference type="EMBL" id="BAAARV010000058">
    <property type="protein sequence ID" value="GAA2363457.1"/>
    <property type="molecule type" value="Genomic_DNA"/>
</dbReference>
<keyword evidence="1" id="KW-0812">Transmembrane</keyword>
<keyword evidence="1" id="KW-1133">Transmembrane helix</keyword>
<comment type="caution">
    <text evidence="2">The sequence shown here is derived from an EMBL/GenBank/DDBJ whole genome shotgun (WGS) entry which is preliminary data.</text>
</comment>
<organism evidence="2 3">
    <name type="scientific">Dactylosporangium salmoneum</name>
    <dbReference type="NCBI Taxonomy" id="53361"/>
    <lineage>
        <taxon>Bacteria</taxon>
        <taxon>Bacillati</taxon>
        <taxon>Actinomycetota</taxon>
        <taxon>Actinomycetes</taxon>
        <taxon>Micromonosporales</taxon>
        <taxon>Micromonosporaceae</taxon>
        <taxon>Dactylosporangium</taxon>
    </lineage>
</organism>
<accession>A0ABN3GX92</accession>
<evidence type="ECO:0000256" key="1">
    <source>
        <dbReference type="SAM" id="Phobius"/>
    </source>
</evidence>
<proteinExistence type="predicted"/>
<dbReference type="Proteomes" id="UP001501444">
    <property type="component" value="Unassembled WGS sequence"/>
</dbReference>
<feature type="transmembrane region" description="Helical" evidence="1">
    <location>
        <begin position="25"/>
        <end position="43"/>
    </location>
</feature>
<sequence>MSLGIFSLILLRLLATLFVDRRTRGRIAVAAVSAFLLGMVVAASNGVLAKPSHALVDGVRSGMTAIGDSLGGGK</sequence>
<dbReference type="RefSeq" id="WP_344615943.1">
    <property type="nucleotide sequence ID" value="NZ_BAAARV010000058.1"/>
</dbReference>